<dbReference type="InterPro" id="IPR039528">
    <property type="entry name" value="DPM1-like"/>
</dbReference>
<proteinExistence type="inferred from homology"/>
<dbReference type="GO" id="GO:0009247">
    <property type="term" value="P:glycolipid biosynthetic process"/>
    <property type="evidence" value="ECO:0007669"/>
    <property type="project" value="TreeGrafter"/>
</dbReference>
<dbReference type="CDD" id="cd06442">
    <property type="entry name" value="DPM1_like"/>
    <property type="match status" value="1"/>
</dbReference>
<evidence type="ECO:0000313" key="6">
    <source>
        <dbReference type="Proteomes" id="UP000178227"/>
    </source>
</evidence>
<evidence type="ECO:0000313" key="5">
    <source>
        <dbReference type="EMBL" id="OGN22207.1"/>
    </source>
</evidence>
<dbReference type="AlphaFoldDB" id="A0A1F8GA17"/>
<dbReference type="InterPro" id="IPR029044">
    <property type="entry name" value="Nucleotide-diphossugar_trans"/>
</dbReference>
<evidence type="ECO:0000259" key="4">
    <source>
        <dbReference type="Pfam" id="PF00535"/>
    </source>
</evidence>
<dbReference type="GO" id="GO:0004582">
    <property type="term" value="F:dolichyl-phosphate beta-D-mannosyltransferase activity"/>
    <property type="evidence" value="ECO:0007669"/>
    <property type="project" value="InterPro"/>
</dbReference>
<protein>
    <recommendedName>
        <fullName evidence="4">Glycosyltransferase 2-like domain-containing protein</fullName>
    </recommendedName>
</protein>
<dbReference type="GO" id="GO:0016020">
    <property type="term" value="C:membrane"/>
    <property type="evidence" value="ECO:0007669"/>
    <property type="project" value="GOC"/>
</dbReference>
<comment type="similarity">
    <text evidence="1">Belongs to the glycosyltransferase 2 family.</text>
</comment>
<organism evidence="5 6">
    <name type="scientific">Candidatus Yanofskybacteria bacterium RIFCSPLOWO2_01_FULL_42_49</name>
    <dbReference type="NCBI Taxonomy" id="1802694"/>
    <lineage>
        <taxon>Bacteria</taxon>
        <taxon>Candidatus Yanofskyibacteriota</taxon>
    </lineage>
</organism>
<reference evidence="5 6" key="1">
    <citation type="journal article" date="2016" name="Nat. Commun.">
        <title>Thousands of microbial genomes shed light on interconnected biogeochemical processes in an aquifer system.</title>
        <authorList>
            <person name="Anantharaman K."/>
            <person name="Brown C.T."/>
            <person name="Hug L.A."/>
            <person name="Sharon I."/>
            <person name="Castelle C.J."/>
            <person name="Probst A.J."/>
            <person name="Thomas B.C."/>
            <person name="Singh A."/>
            <person name="Wilkins M.J."/>
            <person name="Karaoz U."/>
            <person name="Brodie E.L."/>
            <person name="Williams K.H."/>
            <person name="Hubbard S.S."/>
            <person name="Banfield J.F."/>
        </authorList>
    </citation>
    <scope>NUCLEOTIDE SEQUENCE [LARGE SCALE GENOMIC DNA]</scope>
</reference>
<dbReference type="Gene3D" id="3.90.550.10">
    <property type="entry name" value="Spore Coat Polysaccharide Biosynthesis Protein SpsA, Chain A"/>
    <property type="match status" value="1"/>
</dbReference>
<name>A0A1F8GA17_9BACT</name>
<dbReference type="Proteomes" id="UP000178227">
    <property type="component" value="Unassembled WGS sequence"/>
</dbReference>
<sequence length="234" mass="26925">MHDRSIILIPTLNEKENLEKLIPAIFGLMPDISVLVVDDNSNDGTQELVEGLRQNYNNLFILKRLEDFGYGRSSIDGLKWVLDKNYEFLVTMDADFSHDFNIVPALLKDLDNYDISIGSRYVQGGGVKNWSFFRQILSRFANFYVKIILGFPVMDATTGFNAYRADVLRKINLDEISSDGYAFLVELKYRLIKAGCSAVEYPILFSERREGQSKMSSKIIWEAVWLPWRLKIKS</sequence>
<dbReference type="InterPro" id="IPR001173">
    <property type="entry name" value="Glyco_trans_2-like"/>
</dbReference>
<evidence type="ECO:0000256" key="1">
    <source>
        <dbReference type="ARBA" id="ARBA00006739"/>
    </source>
</evidence>
<evidence type="ECO:0000256" key="2">
    <source>
        <dbReference type="ARBA" id="ARBA00022676"/>
    </source>
</evidence>
<evidence type="ECO:0000256" key="3">
    <source>
        <dbReference type="ARBA" id="ARBA00022679"/>
    </source>
</evidence>
<accession>A0A1F8GA17</accession>
<dbReference type="SUPFAM" id="SSF53448">
    <property type="entry name" value="Nucleotide-diphospho-sugar transferases"/>
    <property type="match status" value="1"/>
</dbReference>
<feature type="domain" description="Glycosyltransferase 2-like" evidence="4">
    <location>
        <begin position="7"/>
        <end position="171"/>
    </location>
</feature>
<dbReference type="PANTHER" id="PTHR43398:SF1">
    <property type="entry name" value="DOLICHOL-PHOSPHATE MANNOSYLTRANSFERASE SUBUNIT 1"/>
    <property type="match status" value="1"/>
</dbReference>
<dbReference type="STRING" id="1802694.A2918_03020"/>
<keyword evidence="2" id="KW-0328">Glycosyltransferase</keyword>
<keyword evidence="3" id="KW-0808">Transferase</keyword>
<dbReference type="EMBL" id="MGKI01000014">
    <property type="protein sequence ID" value="OGN22207.1"/>
    <property type="molecule type" value="Genomic_DNA"/>
</dbReference>
<comment type="caution">
    <text evidence="5">The sequence shown here is derived from an EMBL/GenBank/DDBJ whole genome shotgun (WGS) entry which is preliminary data.</text>
</comment>
<dbReference type="PANTHER" id="PTHR43398">
    <property type="entry name" value="DOLICHOL-PHOSPHATE MANNOSYLTRANSFERASE SUBUNIT 1"/>
    <property type="match status" value="1"/>
</dbReference>
<dbReference type="Pfam" id="PF00535">
    <property type="entry name" value="Glycos_transf_2"/>
    <property type="match status" value="1"/>
</dbReference>
<gene>
    <name evidence="5" type="ORF">A2918_03020</name>
</gene>
<dbReference type="FunFam" id="3.90.550.10:FF:000122">
    <property type="entry name" value="Dolichol-phosphate mannosyltransferase subunit 1"/>
    <property type="match status" value="1"/>
</dbReference>